<feature type="region of interest" description="Disordered" evidence="1">
    <location>
        <begin position="1"/>
        <end position="25"/>
    </location>
</feature>
<proteinExistence type="predicted"/>
<evidence type="ECO:0000313" key="2">
    <source>
        <dbReference type="EMBL" id="OCT72122.1"/>
    </source>
</evidence>
<sequence>MSKITILKSSSIKNPSSPTKDRLLPQKSPLVTRLQQGSDFTLLSCRHYTNPSLRPLSFLCQISFKQAQAAPPAPSPFQCEKDISLLTCSARNKPSFHLLQIT</sequence>
<dbReference type="AlphaFoldDB" id="A0A974HBR3"/>
<gene>
    <name evidence="2" type="ORF">XELAEV_18035088mg</name>
</gene>
<accession>A0A974HBR3</accession>
<dbReference type="Proteomes" id="UP000694892">
    <property type="component" value="Chromosome 7L"/>
</dbReference>
<dbReference type="EMBL" id="CM004478">
    <property type="protein sequence ID" value="OCT72122.1"/>
    <property type="molecule type" value="Genomic_DNA"/>
</dbReference>
<reference evidence="3" key="1">
    <citation type="journal article" date="2016" name="Nature">
        <title>Genome evolution in the allotetraploid frog Xenopus laevis.</title>
        <authorList>
            <person name="Session A.M."/>
            <person name="Uno Y."/>
            <person name="Kwon T."/>
            <person name="Chapman J.A."/>
            <person name="Toyoda A."/>
            <person name="Takahashi S."/>
            <person name="Fukui A."/>
            <person name="Hikosaka A."/>
            <person name="Suzuki A."/>
            <person name="Kondo M."/>
            <person name="van Heeringen S.J."/>
            <person name="Quigley I."/>
            <person name="Heinz S."/>
            <person name="Ogino H."/>
            <person name="Ochi H."/>
            <person name="Hellsten U."/>
            <person name="Lyons J.B."/>
            <person name="Simakov O."/>
            <person name="Putnam N."/>
            <person name="Stites J."/>
            <person name="Kuroki Y."/>
            <person name="Tanaka T."/>
            <person name="Michiue T."/>
            <person name="Watanabe M."/>
            <person name="Bogdanovic O."/>
            <person name="Lister R."/>
            <person name="Georgiou G."/>
            <person name="Paranjpe S.S."/>
            <person name="van Kruijsbergen I."/>
            <person name="Shu S."/>
            <person name="Carlson J."/>
            <person name="Kinoshita T."/>
            <person name="Ohta Y."/>
            <person name="Mawaribuchi S."/>
            <person name="Jenkins J."/>
            <person name="Grimwood J."/>
            <person name="Schmutz J."/>
            <person name="Mitros T."/>
            <person name="Mozaffari S.V."/>
            <person name="Suzuki Y."/>
            <person name="Haramoto Y."/>
            <person name="Yamamoto T.S."/>
            <person name="Takagi C."/>
            <person name="Heald R."/>
            <person name="Miller K."/>
            <person name="Haudenschild C."/>
            <person name="Kitzman J."/>
            <person name="Nakayama T."/>
            <person name="Izutsu Y."/>
            <person name="Robert J."/>
            <person name="Fortriede J."/>
            <person name="Burns K."/>
            <person name="Lotay V."/>
            <person name="Karimi K."/>
            <person name="Yasuoka Y."/>
            <person name="Dichmann D.S."/>
            <person name="Flajnik M.F."/>
            <person name="Houston D.W."/>
            <person name="Shendure J."/>
            <person name="DuPasquier L."/>
            <person name="Vize P.D."/>
            <person name="Zorn A.M."/>
            <person name="Ito M."/>
            <person name="Marcotte E.M."/>
            <person name="Wallingford J.B."/>
            <person name="Ito Y."/>
            <person name="Asashima M."/>
            <person name="Ueno N."/>
            <person name="Matsuda Y."/>
            <person name="Veenstra G.J."/>
            <person name="Fujiyama A."/>
            <person name="Harland R.M."/>
            <person name="Taira M."/>
            <person name="Rokhsar D.S."/>
        </authorList>
    </citation>
    <scope>NUCLEOTIDE SEQUENCE [LARGE SCALE GENOMIC DNA]</scope>
    <source>
        <strain evidence="3">J</strain>
    </source>
</reference>
<organism evidence="2 3">
    <name type="scientific">Xenopus laevis</name>
    <name type="common">African clawed frog</name>
    <dbReference type="NCBI Taxonomy" id="8355"/>
    <lineage>
        <taxon>Eukaryota</taxon>
        <taxon>Metazoa</taxon>
        <taxon>Chordata</taxon>
        <taxon>Craniata</taxon>
        <taxon>Vertebrata</taxon>
        <taxon>Euteleostomi</taxon>
        <taxon>Amphibia</taxon>
        <taxon>Batrachia</taxon>
        <taxon>Anura</taxon>
        <taxon>Pipoidea</taxon>
        <taxon>Pipidae</taxon>
        <taxon>Xenopodinae</taxon>
        <taxon>Xenopus</taxon>
        <taxon>Xenopus</taxon>
    </lineage>
</organism>
<name>A0A974HBR3_XENLA</name>
<evidence type="ECO:0000313" key="3">
    <source>
        <dbReference type="Proteomes" id="UP000694892"/>
    </source>
</evidence>
<evidence type="ECO:0000256" key="1">
    <source>
        <dbReference type="SAM" id="MobiDB-lite"/>
    </source>
</evidence>
<protein>
    <submittedName>
        <fullName evidence="2">Uncharacterized protein</fullName>
    </submittedName>
</protein>
<feature type="compositionally biased region" description="Low complexity" evidence="1">
    <location>
        <begin position="1"/>
        <end position="13"/>
    </location>
</feature>